<dbReference type="STRING" id="1664694.A0A0N1NYV0"/>
<dbReference type="OrthoDB" id="202840at2759"/>
<dbReference type="Proteomes" id="UP000038010">
    <property type="component" value="Unassembled WGS sequence"/>
</dbReference>
<name>A0A0N1NYV0_9EURO</name>
<dbReference type="InterPro" id="IPR036282">
    <property type="entry name" value="Glutathione-S-Trfase_C_sf"/>
</dbReference>
<dbReference type="SUPFAM" id="SSF47616">
    <property type="entry name" value="GST C-terminal domain-like"/>
    <property type="match status" value="1"/>
</dbReference>
<proteinExistence type="predicted"/>
<dbReference type="AlphaFoldDB" id="A0A0N1NYV0"/>
<evidence type="ECO:0000313" key="3">
    <source>
        <dbReference type="Proteomes" id="UP000038010"/>
    </source>
</evidence>
<accession>A0A0N1NYV0</accession>
<sequence length="309" mass="34719">MGSVGRQPEVITFDYQFAPNAQKARNLLNVMKIPYTCCEQPFVLPRPSLTDIGVTYRRIPVNAIGKDLYCDNRPFLETVQKIWKDKAIPTSPADHAFESFGYRTFWTCLQLVPAGLISKEMAKDRSSLFSIFTRDDYGEIRQSALGELKQWLDIVEHDFLSHGKQWIAGDKCGAADIHAGWMLKWALQTLEIEKEAGFGENDFPRVHKWINGLPRHIPENDAPKIEAKAAHEKVLSADYAVDSIGVAANDPTGLKQDQPVVVETNDDARPSDHPQAGKLNGLSNREIVVQLDNGLRLHFPRIGYRVRAA</sequence>
<evidence type="ECO:0000259" key="1">
    <source>
        <dbReference type="Pfam" id="PF25907"/>
    </source>
</evidence>
<dbReference type="VEuPathDB" id="FungiDB:AB675_7276"/>
<dbReference type="Pfam" id="PF25907">
    <property type="entry name" value="DUF7962"/>
    <property type="match status" value="1"/>
</dbReference>
<gene>
    <name evidence="2" type="ORF">AB675_7276</name>
</gene>
<organism evidence="2 3">
    <name type="scientific">Cyphellophora attinorum</name>
    <dbReference type="NCBI Taxonomy" id="1664694"/>
    <lineage>
        <taxon>Eukaryota</taxon>
        <taxon>Fungi</taxon>
        <taxon>Dikarya</taxon>
        <taxon>Ascomycota</taxon>
        <taxon>Pezizomycotina</taxon>
        <taxon>Eurotiomycetes</taxon>
        <taxon>Chaetothyriomycetidae</taxon>
        <taxon>Chaetothyriales</taxon>
        <taxon>Cyphellophoraceae</taxon>
        <taxon>Cyphellophora</taxon>
    </lineage>
</organism>
<reference evidence="2 3" key="1">
    <citation type="submission" date="2015-06" db="EMBL/GenBank/DDBJ databases">
        <title>Draft genome of the ant-associated black yeast Phialophora attae CBS 131958.</title>
        <authorList>
            <person name="Moreno L.F."/>
            <person name="Stielow B.J."/>
            <person name="de Hoog S."/>
            <person name="Vicente V.A."/>
            <person name="Weiss V.A."/>
            <person name="de Vries M."/>
            <person name="Cruz L.M."/>
            <person name="Souza E.M."/>
        </authorList>
    </citation>
    <scope>NUCLEOTIDE SEQUENCE [LARGE SCALE GENOMIC DNA]</scope>
    <source>
        <strain evidence="2 3">CBS 131958</strain>
    </source>
</reference>
<keyword evidence="3" id="KW-1185">Reference proteome</keyword>
<dbReference type="Gene3D" id="1.20.1050.10">
    <property type="match status" value="1"/>
</dbReference>
<dbReference type="EMBL" id="LFJN01000032">
    <property type="protein sequence ID" value="KPI36323.1"/>
    <property type="molecule type" value="Genomic_DNA"/>
</dbReference>
<comment type="caution">
    <text evidence="2">The sequence shown here is derived from an EMBL/GenBank/DDBJ whole genome shotgun (WGS) entry which is preliminary data.</text>
</comment>
<evidence type="ECO:0000313" key="2">
    <source>
        <dbReference type="EMBL" id="KPI36323.1"/>
    </source>
</evidence>
<dbReference type="InterPro" id="IPR058268">
    <property type="entry name" value="DUF7962"/>
</dbReference>
<protein>
    <recommendedName>
        <fullName evidence="1">DUF7962 domain-containing protein</fullName>
    </recommendedName>
</protein>
<dbReference type="GeneID" id="28739511"/>
<feature type="domain" description="DUF7962" evidence="1">
    <location>
        <begin position="118"/>
        <end position="212"/>
    </location>
</feature>
<dbReference type="RefSeq" id="XP_017996286.1">
    <property type="nucleotide sequence ID" value="XM_018147631.1"/>
</dbReference>
<dbReference type="Gene3D" id="3.40.30.110">
    <property type="match status" value="2"/>
</dbReference>